<accession>W5JE59</accession>
<dbReference type="InterPro" id="IPR011234">
    <property type="entry name" value="Fumarylacetoacetase-like_C"/>
</dbReference>
<dbReference type="GO" id="GO:0046872">
    <property type="term" value="F:metal ion binding"/>
    <property type="evidence" value="ECO:0007669"/>
    <property type="project" value="UniProtKB-KW"/>
</dbReference>
<dbReference type="Gene3D" id="3.90.850.10">
    <property type="entry name" value="Fumarylacetoacetase-like, C-terminal domain"/>
    <property type="match status" value="1"/>
</dbReference>
<dbReference type="VEuPathDB" id="VectorBase:ADAR2_005790"/>
<reference evidence="7" key="3">
    <citation type="journal article" date="2013" name="Nucleic Acids Res.">
        <title>The genome of Anopheles darlingi, the main neotropical malaria vector.</title>
        <authorList>
            <person name="Marinotti O."/>
            <person name="Cerqueira G.C."/>
            <person name="de Almeida L.G."/>
            <person name="Ferro M.I."/>
            <person name="Loreto E.L."/>
            <person name="Zaha A."/>
            <person name="Teixeira S.M."/>
            <person name="Wespiser A.R."/>
            <person name="Almeida E Silva A."/>
            <person name="Schlindwein A.D."/>
            <person name="Pacheco A.C."/>
            <person name="Silva A.L."/>
            <person name="Graveley B.R."/>
            <person name="Walenz B.P."/>
            <person name="Lima Bde A."/>
            <person name="Ribeiro C.A."/>
            <person name="Nunes-Silva C.G."/>
            <person name="de Carvalho C.R."/>
            <person name="Soares C.M."/>
            <person name="de Menezes C.B."/>
            <person name="Matiolli C."/>
            <person name="Caffrey D."/>
            <person name="Araujo D.A."/>
            <person name="de Oliveira D.M."/>
            <person name="Golenbock D."/>
            <person name="Grisard E.C."/>
            <person name="Fantinatti-Garboggini F."/>
            <person name="de Carvalho F.M."/>
            <person name="Barcellos F.G."/>
            <person name="Prosdocimi F."/>
            <person name="May G."/>
            <person name="Azevedo Junior G.M."/>
            <person name="Guimaraes G.M."/>
            <person name="Goldman G.H."/>
            <person name="Padilha I.Q."/>
            <person name="Batista Jda S."/>
            <person name="Ferro J.A."/>
            <person name="Ribeiro J.M."/>
            <person name="Fietto J.L."/>
            <person name="Dabbas K.M."/>
            <person name="Cerdeira L."/>
            <person name="Agnez-Lima L.F."/>
            <person name="Brocchi M."/>
            <person name="de Carvalho M.O."/>
            <person name="Teixeira Mde M."/>
            <person name="Diniz Maia Mde M."/>
            <person name="Goldman M.H."/>
            <person name="Cruz Schneider M.P."/>
            <person name="Felipe M.S."/>
            <person name="Hungria M."/>
            <person name="Nicolas M.F."/>
            <person name="Pereira M."/>
            <person name="Montes M.A."/>
            <person name="Cantao M.E."/>
            <person name="Vincentz M."/>
            <person name="Rafael M.S."/>
            <person name="Silverman N."/>
            <person name="Stoco P.H."/>
            <person name="Souza R.C."/>
            <person name="Vicentini R."/>
            <person name="Gazzinelli R.T."/>
            <person name="Neves Rde O."/>
            <person name="Silva R."/>
            <person name="Astolfi-Filho S."/>
            <person name="Maciel T.E."/>
            <person name="Urmenyi T.P."/>
            <person name="Tadei W.P."/>
            <person name="Camargo E.P."/>
            <person name="de Vasconcelos A.T."/>
        </authorList>
    </citation>
    <scope>NUCLEOTIDE SEQUENCE</scope>
</reference>
<sequence length="265" mass="29039">MPSTKFFQSTRKIIGAGVNYNYSNGPYFTSTSGMRAADKIALTLPGYTTTLIKRFSLLFACLSTREILLLTNTPKPDAPVIFFKPTSTLLDAESPSPTIRVPRVFGGRINFEAELGVIIGRRAANVSPDQAMSYISGYCLALDMTGMDFILNARPKGLPWCLGKGFDTSTPVSRFITREELPDPNDVRVWCDVNGIRKQDDSTAELIFPIAELISYTSRFMTLEENDLLLTGTPAGAGPVKPGDIIECGLGTDLVRMRCTVENEC</sequence>
<dbReference type="GO" id="GO:0050163">
    <property type="term" value="F:oxaloacetate tautomerase activity"/>
    <property type="evidence" value="ECO:0007669"/>
    <property type="project" value="UniProtKB-EC"/>
</dbReference>
<keyword evidence="7" id="KW-0378">Hydrolase</keyword>
<dbReference type="AlphaFoldDB" id="W5JE59"/>
<name>W5JE59_ANODA</name>
<dbReference type="EMBL" id="ADMH02001488">
    <property type="protein sequence ID" value="ETN62346.1"/>
    <property type="molecule type" value="Genomic_DNA"/>
</dbReference>
<dbReference type="GO" id="GO:0018773">
    <property type="term" value="F:acetylpyruvate hydrolase activity"/>
    <property type="evidence" value="ECO:0007669"/>
    <property type="project" value="TreeGrafter"/>
</dbReference>
<dbReference type="EC" id="5.3.2.2" evidence="5"/>
<evidence type="ECO:0000313" key="7">
    <source>
        <dbReference type="EMBL" id="ETN62346.1"/>
    </source>
</evidence>
<keyword evidence="2" id="KW-0479">Metal-binding</keyword>
<gene>
    <name evidence="7" type="ORF">AND_005961</name>
</gene>
<dbReference type="EnsemblMetazoa" id="ADAC005961-RA">
    <property type="protein sequence ID" value="ADAC005961-PA"/>
    <property type="gene ID" value="ADAC005961"/>
</dbReference>
<evidence type="ECO:0000313" key="9">
    <source>
        <dbReference type="Proteomes" id="UP000000673"/>
    </source>
</evidence>
<dbReference type="VEuPathDB" id="VectorBase:ADAC005961"/>
<evidence type="ECO:0000313" key="8">
    <source>
        <dbReference type="EnsemblMetazoa" id="ADAC005961-PA"/>
    </source>
</evidence>
<dbReference type="GO" id="GO:0005739">
    <property type="term" value="C:mitochondrion"/>
    <property type="evidence" value="ECO:0007669"/>
    <property type="project" value="TreeGrafter"/>
</dbReference>
<reference evidence="8" key="4">
    <citation type="submission" date="2015-06" db="UniProtKB">
        <authorList>
            <consortium name="EnsemblMetazoa"/>
        </authorList>
    </citation>
    <scope>IDENTIFICATION</scope>
</reference>
<evidence type="ECO:0000256" key="5">
    <source>
        <dbReference type="ARBA" id="ARBA00044973"/>
    </source>
</evidence>
<comment type="catalytic activity">
    <reaction evidence="4">
        <text>oxaloacetate = enol-oxaloacetate</text>
        <dbReference type="Rhea" id="RHEA:16021"/>
        <dbReference type="ChEBI" id="CHEBI:16452"/>
        <dbReference type="ChEBI" id="CHEBI:17479"/>
        <dbReference type="EC" id="5.3.2.2"/>
    </reaction>
    <physiologicalReaction direction="right-to-left" evidence="4">
        <dbReference type="Rhea" id="RHEA:16023"/>
    </physiologicalReaction>
</comment>
<evidence type="ECO:0000256" key="3">
    <source>
        <dbReference type="ARBA" id="ARBA00042340"/>
    </source>
</evidence>
<evidence type="ECO:0000256" key="1">
    <source>
        <dbReference type="ARBA" id="ARBA00010211"/>
    </source>
</evidence>
<dbReference type="OMA" id="WNIAETI"/>
<comment type="similarity">
    <text evidence="1">Belongs to the FAH family.</text>
</comment>
<protein>
    <recommendedName>
        <fullName evidence="5">oxaloacetate tautomerase</fullName>
        <ecNumber evidence="5">5.3.2.2</ecNumber>
    </recommendedName>
    <alternativeName>
        <fullName evidence="3">Fumarylacetoacetate hydrolase domain-containing protein 1</fullName>
    </alternativeName>
</protein>
<dbReference type="Pfam" id="PF01557">
    <property type="entry name" value="FAA_hydrolase"/>
    <property type="match status" value="1"/>
</dbReference>
<feature type="domain" description="Fumarylacetoacetase-like C-terminal" evidence="6">
    <location>
        <begin position="73"/>
        <end position="261"/>
    </location>
</feature>
<keyword evidence="9" id="KW-1185">Reference proteome</keyword>
<dbReference type="PANTHER" id="PTHR11820">
    <property type="entry name" value="ACYLPYRUVASE"/>
    <property type="match status" value="1"/>
</dbReference>
<dbReference type="eggNOG" id="KOG1535">
    <property type="taxonomic scope" value="Eukaryota"/>
</dbReference>
<dbReference type="FunCoup" id="W5JE59">
    <property type="interactions" value="1421"/>
</dbReference>
<proteinExistence type="inferred from homology"/>
<evidence type="ECO:0000259" key="6">
    <source>
        <dbReference type="Pfam" id="PF01557"/>
    </source>
</evidence>
<dbReference type="Proteomes" id="UP000000673">
    <property type="component" value="Unassembled WGS sequence"/>
</dbReference>
<evidence type="ECO:0000256" key="2">
    <source>
        <dbReference type="ARBA" id="ARBA00022723"/>
    </source>
</evidence>
<dbReference type="HOGENOM" id="CLU_028458_5_0_1"/>
<reference evidence="7 9" key="1">
    <citation type="journal article" date="2010" name="BMC Genomics">
        <title>Combination of measures distinguishes pre-miRNAs from other stem-loops in the genome of the newly sequenced Anopheles darlingi.</title>
        <authorList>
            <person name="Mendes N.D."/>
            <person name="Freitas A.T."/>
            <person name="Vasconcelos A.T."/>
            <person name="Sagot M.F."/>
        </authorList>
    </citation>
    <scope>NUCLEOTIDE SEQUENCE</scope>
</reference>
<evidence type="ECO:0000256" key="4">
    <source>
        <dbReference type="ARBA" id="ARBA00044911"/>
    </source>
</evidence>
<dbReference type="InterPro" id="IPR036663">
    <property type="entry name" value="Fumarylacetoacetase_C_sf"/>
</dbReference>
<reference evidence="7" key="2">
    <citation type="submission" date="2010-05" db="EMBL/GenBank/DDBJ databases">
        <authorList>
            <person name="Almeida L.G."/>
            <person name="Nicolas M.F."/>
            <person name="Souza R.C."/>
            <person name="Vasconcelos A.T.R."/>
        </authorList>
    </citation>
    <scope>NUCLEOTIDE SEQUENCE</scope>
</reference>
<dbReference type="PANTHER" id="PTHR11820:SF7">
    <property type="entry name" value="ACYLPYRUVASE FAHD1, MITOCHONDRIAL"/>
    <property type="match status" value="1"/>
</dbReference>
<dbReference type="STRING" id="43151.W5JE59"/>
<dbReference type="SUPFAM" id="SSF56529">
    <property type="entry name" value="FAH"/>
    <property type="match status" value="1"/>
</dbReference>
<organism evidence="7">
    <name type="scientific">Anopheles darlingi</name>
    <name type="common">Mosquito</name>
    <dbReference type="NCBI Taxonomy" id="43151"/>
    <lineage>
        <taxon>Eukaryota</taxon>
        <taxon>Metazoa</taxon>
        <taxon>Ecdysozoa</taxon>
        <taxon>Arthropoda</taxon>
        <taxon>Hexapoda</taxon>
        <taxon>Insecta</taxon>
        <taxon>Pterygota</taxon>
        <taxon>Neoptera</taxon>
        <taxon>Endopterygota</taxon>
        <taxon>Diptera</taxon>
        <taxon>Nematocera</taxon>
        <taxon>Culicoidea</taxon>
        <taxon>Culicidae</taxon>
        <taxon>Anophelinae</taxon>
        <taxon>Anopheles</taxon>
    </lineage>
</organism>